<feature type="non-terminal residue" evidence="1">
    <location>
        <position position="60"/>
    </location>
</feature>
<accession>A0A9N9HD08</accession>
<keyword evidence="2" id="KW-1185">Reference proteome</keyword>
<dbReference type="Proteomes" id="UP000789572">
    <property type="component" value="Unassembled WGS sequence"/>
</dbReference>
<organism evidence="1 2">
    <name type="scientific">Paraglomus occultum</name>
    <dbReference type="NCBI Taxonomy" id="144539"/>
    <lineage>
        <taxon>Eukaryota</taxon>
        <taxon>Fungi</taxon>
        <taxon>Fungi incertae sedis</taxon>
        <taxon>Mucoromycota</taxon>
        <taxon>Glomeromycotina</taxon>
        <taxon>Glomeromycetes</taxon>
        <taxon>Paraglomerales</taxon>
        <taxon>Paraglomeraceae</taxon>
        <taxon>Paraglomus</taxon>
    </lineage>
</organism>
<comment type="caution">
    <text evidence="1">The sequence shown here is derived from an EMBL/GenBank/DDBJ whole genome shotgun (WGS) entry which is preliminary data.</text>
</comment>
<reference evidence="1" key="1">
    <citation type="submission" date="2021-06" db="EMBL/GenBank/DDBJ databases">
        <authorList>
            <person name="Kallberg Y."/>
            <person name="Tangrot J."/>
            <person name="Rosling A."/>
        </authorList>
    </citation>
    <scope>NUCLEOTIDE SEQUENCE</scope>
    <source>
        <strain evidence="1">IA702</strain>
    </source>
</reference>
<evidence type="ECO:0000313" key="2">
    <source>
        <dbReference type="Proteomes" id="UP000789572"/>
    </source>
</evidence>
<gene>
    <name evidence="1" type="ORF">POCULU_LOCUS11205</name>
</gene>
<sequence length="60" mass="7262">YENVNEDCGEEDPNVQEVYEVHIVQRYVEKIRRAMCFILLDDEEDIIEEGEEEGIIRWQM</sequence>
<protein>
    <submittedName>
        <fullName evidence="1">351_t:CDS:1</fullName>
    </submittedName>
</protein>
<evidence type="ECO:0000313" key="1">
    <source>
        <dbReference type="EMBL" id="CAG8675417.1"/>
    </source>
</evidence>
<dbReference type="EMBL" id="CAJVPJ010007408">
    <property type="protein sequence ID" value="CAG8675417.1"/>
    <property type="molecule type" value="Genomic_DNA"/>
</dbReference>
<dbReference type="AlphaFoldDB" id="A0A9N9HD08"/>
<name>A0A9N9HD08_9GLOM</name>
<proteinExistence type="predicted"/>